<dbReference type="AlphaFoldDB" id="A0A5K1J7I8"/>
<dbReference type="InterPro" id="IPR000014">
    <property type="entry name" value="PAS"/>
</dbReference>
<organism evidence="2 3">
    <name type="scientific">Collinsella aerofaciens</name>
    <dbReference type="NCBI Taxonomy" id="74426"/>
    <lineage>
        <taxon>Bacteria</taxon>
        <taxon>Bacillati</taxon>
        <taxon>Actinomycetota</taxon>
        <taxon>Coriobacteriia</taxon>
        <taxon>Coriobacteriales</taxon>
        <taxon>Coriobacteriaceae</taxon>
        <taxon>Collinsella</taxon>
    </lineage>
</organism>
<dbReference type="Gene3D" id="1.10.10.10">
    <property type="entry name" value="Winged helix-like DNA-binding domain superfamily/Winged helix DNA-binding domain"/>
    <property type="match status" value="1"/>
</dbReference>
<evidence type="ECO:0000259" key="1">
    <source>
        <dbReference type="Pfam" id="PF08447"/>
    </source>
</evidence>
<evidence type="ECO:0000313" key="3">
    <source>
        <dbReference type="Proteomes" id="UP000361836"/>
    </source>
</evidence>
<evidence type="ECO:0000313" key="2">
    <source>
        <dbReference type="EMBL" id="VWL99425.1"/>
    </source>
</evidence>
<dbReference type="Pfam" id="PF08447">
    <property type="entry name" value="PAS_3"/>
    <property type="match status" value="1"/>
</dbReference>
<dbReference type="RefSeq" id="WP_152076792.1">
    <property type="nucleotide sequence ID" value="NZ_CAAKNU010000106.1"/>
</dbReference>
<dbReference type="CDD" id="cd00130">
    <property type="entry name" value="PAS"/>
    <property type="match status" value="1"/>
</dbReference>
<gene>
    <name evidence="2" type="ORF">KCJAJFAP_00629</name>
</gene>
<keyword evidence="3" id="KW-1185">Reference proteome</keyword>
<feature type="domain" description="PAS fold-3" evidence="1">
    <location>
        <begin position="39"/>
        <end position="117"/>
    </location>
</feature>
<dbReference type="InterPro" id="IPR035965">
    <property type="entry name" value="PAS-like_dom_sf"/>
</dbReference>
<sequence>MKQNKRGEALSVADAGKGIMDRLGGYHRCFLGGPIYLEFVSQNFCSMLGYRKTEFSELVEGVYTVTVHADDVSTFVDFVQRMAKKETSESLSYRLIKKDGSIIRVADTMTSVVGNDGFMRGYSVVSEIHEGSNEAWACDQKIAILKVLGGNEAKIMQVSGAAFDFAANLEVTKRLSFLDFVSISDRARICGALKKAYSEWRSGADSFTLVSVDGSAHVCKVWVERIRDDGDFDSAVFCVKVQIENESLREEEHKVAFSRQLFSSFAEDLFEADRAQDTVTYIARSDRSLFDIPLNVRMFTDDITRYLLDRVAPESREAVKQFCIRVRSTQFCEGSIGTAKIGFLLRDRYGDYVPATATVVAVSERKYLMGLSLDSDSPHVEPSGALIVTQKQVIATLFGSFSLSVDGKAVNIRSAKAKELLALLIERRGAFVSSREAIAMLWECEPDQTTRARYRKTASRLVSELKRNGIEYIVESDRGARRVVPECLECDYYDYRDGLRAPSGALLPEYSWSEFILID</sequence>
<name>A0A5K1J7I8_9ACTN</name>
<proteinExistence type="predicted"/>
<dbReference type="Gene3D" id="3.30.450.20">
    <property type="entry name" value="PAS domain"/>
    <property type="match status" value="1"/>
</dbReference>
<accession>A0A5K1J7I8</accession>
<reference evidence="2 3" key="1">
    <citation type="submission" date="2019-10" db="EMBL/GenBank/DDBJ databases">
        <authorList>
            <person name="Wolf R A."/>
        </authorList>
    </citation>
    <scope>NUCLEOTIDE SEQUENCE [LARGE SCALE GENOMIC DNA]</scope>
    <source>
        <strain evidence="2">Collinsella_aerofaciens_MC2</strain>
    </source>
</reference>
<dbReference type="InterPro" id="IPR013655">
    <property type="entry name" value="PAS_fold_3"/>
</dbReference>
<dbReference type="Proteomes" id="UP000361836">
    <property type="component" value="Unassembled WGS sequence"/>
</dbReference>
<dbReference type="SUPFAM" id="SSF55785">
    <property type="entry name" value="PYP-like sensor domain (PAS domain)"/>
    <property type="match status" value="1"/>
</dbReference>
<dbReference type="InterPro" id="IPR036388">
    <property type="entry name" value="WH-like_DNA-bd_sf"/>
</dbReference>
<protein>
    <submittedName>
        <fullName evidence="2">PAS fold protein</fullName>
    </submittedName>
</protein>
<dbReference type="EMBL" id="CABWIE010000030">
    <property type="protein sequence ID" value="VWL99425.1"/>
    <property type="molecule type" value="Genomic_DNA"/>
</dbReference>